<dbReference type="Pfam" id="PF13839">
    <property type="entry name" value="PC-Esterase"/>
    <property type="match status" value="1"/>
</dbReference>
<keyword evidence="3 8" id="KW-0812">Transmembrane</keyword>
<evidence type="ECO:0000259" key="9">
    <source>
        <dbReference type="Pfam" id="PF13839"/>
    </source>
</evidence>
<feature type="transmembrane region" description="Helical" evidence="8">
    <location>
        <begin position="20"/>
        <end position="38"/>
    </location>
</feature>
<dbReference type="GO" id="GO:0016020">
    <property type="term" value="C:membrane"/>
    <property type="evidence" value="ECO:0007669"/>
    <property type="project" value="UniProtKB-SubCell"/>
</dbReference>
<gene>
    <name evidence="11" type="ORF">KP509_36G031800</name>
</gene>
<dbReference type="InterPro" id="IPR029962">
    <property type="entry name" value="TBL"/>
</dbReference>
<protein>
    <recommendedName>
        <fullName evidence="13">Trichome birefringence-like N-terminal domain-containing protein</fullName>
    </recommendedName>
</protein>
<feature type="domain" description="Trichome birefringence-like N-terminal" evidence="10">
    <location>
        <begin position="258"/>
        <end position="309"/>
    </location>
</feature>
<evidence type="ECO:0000256" key="7">
    <source>
        <dbReference type="SAM" id="MobiDB-lite"/>
    </source>
</evidence>
<accession>A0A8T2QBY1</accession>
<comment type="subcellular location">
    <subcellularLocation>
        <location evidence="1">Membrane</location>
        <topology evidence="1">Single-pass membrane protein</topology>
    </subcellularLocation>
</comment>
<reference evidence="11" key="1">
    <citation type="submission" date="2021-08" db="EMBL/GenBank/DDBJ databases">
        <title>WGS assembly of Ceratopteris richardii.</title>
        <authorList>
            <person name="Marchant D.B."/>
            <person name="Chen G."/>
            <person name="Jenkins J."/>
            <person name="Shu S."/>
            <person name="Leebens-Mack J."/>
            <person name="Grimwood J."/>
            <person name="Schmutz J."/>
            <person name="Soltis P."/>
            <person name="Soltis D."/>
            <person name="Chen Z.-H."/>
        </authorList>
    </citation>
    <scope>NUCLEOTIDE SEQUENCE</scope>
    <source>
        <strain evidence="11">Whitten #5841</strain>
        <tissue evidence="11">Leaf</tissue>
    </source>
</reference>
<dbReference type="PANTHER" id="PTHR32285:SF213">
    <property type="entry name" value="PROTEIN TRICHOME BIREFRINGENCE-LIKE 11"/>
    <property type="match status" value="1"/>
</dbReference>
<dbReference type="EMBL" id="CM035441">
    <property type="protein sequence ID" value="KAH7281125.1"/>
    <property type="molecule type" value="Genomic_DNA"/>
</dbReference>
<feature type="domain" description="Trichome birefringence-like C-terminal" evidence="9">
    <location>
        <begin position="310"/>
        <end position="585"/>
    </location>
</feature>
<sequence>MELVKAHNILLAVPSRWPPIMLGVIISLILSAIFTFNFSSRVTPVPESITSPKLASSQESASPSEHTSFSSQLIILLIRNFYSKQSFSSKRDPNLSRSLNLSSQSSIQSTRSFSQITSSPNYAGGTIWHPGDGRKVGSNVLRDIGSSPSQDTYPVEKTVGGKALTDSNTSTVTASQSDSTSHSIDESSIADQAVASKPRSGGAISNLTWNTTNDHLIDRSIKGMKPDLKRPVNSIQHMVEQFPTALSSTRTEMNSDYCDISKGKWVEDDSGPLYPPGTCPFVDESFNCYGNGRPDSRYSRWRWAPMDCNIPRFNGTFFLERLRGKRLVFVGDSLNRNQWESMLCMLREWLPDKKRIQQINGGRISKLPGAYVFKFLDYDCKVEFYTSHYLVDIEGEDDSNFIVKLDKMDKSERRWRKASILVFNTGHWWTADKIGEGDDRFQEGAVVHEKMNISIAFHKALSRWSKWVDTYVKPNETTVFFRGYSPVHYTGGQWNSGGQCQNETEPIYDQSFLKPYPKEMQVLDEILQGMKVPVQVLNITRLSDFRKDGHPAIYGHSSNHFISHQDCSHWCLPGVPDIWNEILYSALLSKSIQRST</sequence>
<keyword evidence="5 8" id="KW-1133">Transmembrane helix</keyword>
<keyword evidence="6 8" id="KW-0472">Membrane</keyword>
<evidence type="ECO:0000313" key="11">
    <source>
        <dbReference type="EMBL" id="KAH7281125.1"/>
    </source>
</evidence>
<dbReference type="GO" id="GO:0005794">
    <property type="term" value="C:Golgi apparatus"/>
    <property type="evidence" value="ECO:0007669"/>
    <property type="project" value="TreeGrafter"/>
</dbReference>
<evidence type="ECO:0000256" key="4">
    <source>
        <dbReference type="ARBA" id="ARBA00022968"/>
    </source>
</evidence>
<dbReference type="Proteomes" id="UP000825935">
    <property type="component" value="Chromosome 36"/>
</dbReference>
<evidence type="ECO:0000256" key="3">
    <source>
        <dbReference type="ARBA" id="ARBA00022692"/>
    </source>
</evidence>
<feature type="region of interest" description="Disordered" evidence="7">
    <location>
        <begin position="124"/>
        <end position="208"/>
    </location>
</feature>
<evidence type="ECO:0000256" key="1">
    <source>
        <dbReference type="ARBA" id="ARBA00004167"/>
    </source>
</evidence>
<comment type="similarity">
    <text evidence="2">Belongs to the PC-esterase family. TBL subfamily.</text>
</comment>
<name>A0A8T2QBY1_CERRI</name>
<keyword evidence="4" id="KW-0735">Signal-anchor</keyword>
<evidence type="ECO:0008006" key="13">
    <source>
        <dbReference type="Google" id="ProtNLM"/>
    </source>
</evidence>
<proteinExistence type="inferred from homology"/>
<organism evidence="11 12">
    <name type="scientific">Ceratopteris richardii</name>
    <name type="common">Triangle waterfern</name>
    <dbReference type="NCBI Taxonomy" id="49495"/>
    <lineage>
        <taxon>Eukaryota</taxon>
        <taxon>Viridiplantae</taxon>
        <taxon>Streptophyta</taxon>
        <taxon>Embryophyta</taxon>
        <taxon>Tracheophyta</taxon>
        <taxon>Polypodiopsida</taxon>
        <taxon>Polypodiidae</taxon>
        <taxon>Polypodiales</taxon>
        <taxon>Pteridineae</taxon>
        <taxon>Pteridaceae</taxon>
        <taxon>Parkerioideae</taxon>
        <taxon>Ceratopteris</taxon>
    </lineage>
</organism>
<feature type="compositionally biased region" description="Low complexity" evidence="7">
    <location>
        <begin position="173"/>
        <end position="190"/>
    </location>
</feature>
<dbReference type="AlphaFoldDB" id="A0A8T2QBY1"/>
<evidence type="ECO:0000256" key="8">
    <source>
        <dbReference type="SAM" id="Phobius"/>
    </source>
</evidence>
<evidence type="ECO:0000256" key="2">
    <source>
        <dbReference type="ARBA" id="ARBA00007727"/>
    </source>
</evidence>
<evidence type="ECO:0000259" key="10">
    <source>
        <dbReference type="Pfam" id="PF14416"/>
    </source>
</evidence>
<evidence type="ECO:0000313" key="12">
    <source>
        <dbReference type="Proteomes" id="UP000825935"/>
    </source>
</evidence>
<dbReference type="OrthoDB" id="630188at2759"/>
<keyword evidence="12" id="KW-1185">Reference proteome</keyword>
<dbReference type="OMA" id="NCPLNGR"/>
<dbReference type="PANTHER" id="PTHR32285">
    <property type="entry name" value="PROTEIN TRICHOME BIREFRINGENCE-LIKE 9-RELATED"/>
    <property type="match status" value="1"/>
</dbReference>
<dbReference type="InterPro" id="IPR026057">
    <property type="entry name" value="TBL_C"/>
</dbReference>
<evidence type="ECO:0000256" key="6">
    <source>
        <dbReference type="ARBA" id="ARBA00023136"/>
    </source>
</evidence>
<dbReference type="InterPro" id="IPR025846">
    <property type="entry name" value="TBL_N"/>
</dbReference>
<comment type="caution">
    <text evidence="11">The sequence shown here is derived from an EMBL/GenBank/DDBJ whole genome shotgun (WGS) entry which is preliminary data.</text>
</comment>
<evidence type="ECO:0000256" key="5">
    <source>
        <dbReference type="ARBA" id="ARBA00022989"/>
    </source>
</evidence>
<dbReference type="Pfam" id="PF14416">
    <property type="entry name" value="PMR5N"/>
    <property type="match status" value="1"/>
</dbReference>
<dbReference type="GO" id="GO:0016413">
    <property type="term" value="F:O-acetyltransferase activity"/>
    <property type="evidence" value="ECO:0007669"/>
    <property type="project" value="InterPro"/>
</dbReference>